<dbReference type="SMART" id="SM00962">
    <property type="entry name" value="SRP54"/>
    <property type="match status" value="1"/>
</dbReference>
<protein>
    <recommendedName>
        <fullName evidence="3 13">Flagellar biosynthesis protein FlhF</fullName>
    </recommendedName>
</protein>
<dbReference type="Gene3D" id="3.40.50.300">
    <property type="entry name" value="P-loop containing nucleotide triphosphate hydrolases"/>
    <property type="match status" value="1"/>
</dbReference>
<comment type="similarity">
    <text evidence="2">Belongs to the GTP-binding SRP family.</text>
</comment>
<keyword evidence="5" id="KW-1003">Cell membrane</keyword>
<dbReference type="Proteomes" id="UP000462760">
    <property type="component" value="Unassembled WGS sequence"/>
</dbReference>
<evidence type="ECO:0000313" key="17">
    <source>
        <dbReference type="Proteomes" id="UP000462760"/>
    </source>
</evidence>
<evidence type="ECO:0000256" key="9">
    <source>
        <dbReference type="ARBA" id="ARBA00023134"/>
    </source>
</evidence>
<keyword evidence="7" id="KW-1005">Bacterial flagellum biogenesis</keyword>
<dbReference type="Gene3D" id="1.20.120.1380">
    <property type="entry name" value="Flagellar FlhF biosynthesis protein, N domain"/>
    <property type="match status" value="1"/>
</dbReference>
<keyword evidence="16" id="KW-0282">Flagellum</keyword>
<keyword evidence="16" id="KW-0966">Cell projection</keyword>
<dbReference type="FunFam" id="3.40.50.300:FF:000695">
    <property type="entry name" value="Flagellar biosynthesis regulator FlhF"/>
    <property type="match status" value="1"/>
</dbReference>
<keyword evidence="11" id="KW-1006">Bacterial flagellum protein export</keyword>
<evidence type="ECO:0000256" key="10">
    <source>
        <dbReference type="ARBA" id="ARBA00023136"/>
    </source>
</evidence>
<reference evidence="16 17" key="1">
    <citation type="submission" date="2019-08" db="EMBL/GenBank/DDBJ databases">
        <title>In-depth cultivation of the pig gut microbiome towards novel bacterial diversity and tailored functional studies.</title>
        <authorList>
            <person name="Wylensek D."/>
            <person name="Hitch T.C.A."/>
            <person name="Clavel T."/>
        </authorList>
    </citation>
    <scope>NUCLEOTIDE SEQUENCE [LARGE SCALE GENOMIC DNA]</scope>
    <source>
        <strain evidence="16 17">Med78-601-WT-4W-RMD-3</strain>
    </source>
</reference>
<evidence type="ECO:0000256" key="8">
    <source>
        <dbReference type="ARBA" id="ARBA00022927"/>
    </source>
</evidence>
<dbReference type="InterPro" id="IPR027417">
    <property type="entry name" value="P-loop_NTPase"/>
</dbReference>
<feature type="domain" description="SRP54-type proteins GTP-binding" evidence="15">
    <location>
        <begin position="164"/>
        <end position="355"/>
    </location>
</feature>
<evidence type="ECO:0000259" key="14">
    <source>
        <dbReference type="SMART" id="SM00382"/>
    </source>
</evidence>
<dbReference type="SMART" id="SM00382">
    <property type="entry name" value="AAA"/>
    <property type="match status" value="1"/>
</dbReference>
<comment type="function">
    <text evidence="12">Necessary for flagellar biosynthesis. May be involved in translocation of the flagellum.</text>
</comment>
<dbReference type="GO" id="GO:0015031">
    <property type="term" value="P:protein transport"/>
    <property type="evidence" value="ECO:0007669"/>
    <property type="project" value="UniProtKB-KW"/>
</dbReference>
<dbReference type="InterPro" id="IPR000897">
    <property type="entry name" value="SRP54_GTPase_dom"/>
</dbReference>
<dbReference type="RefSeq" id="WP_154483662.1">
    <property type="nucleotide sequence ID" value="NZ_VULR01000004.1"/>
</dbReference>
<dbReference type="EMBL" id="VULR01000004">
    <property type="protein sequence ID" value="MSS42987.1"/>
    <property type="molecule type" value="Genomic_DNA"/>
</dbReference>
<keyword evidence="8" id="KW-0653">Protein transport</keyword>
<evidence type="ECO:0000256" key="2">
    <source>
        <dbReference type="ARBA" id="ARBA00008531"/>
    </source>
</evidence>
<evidence type="ECO:0000256" key="11">
    <source>
        <dbReference type="ARBA" id="ARBA00023225"/>
    </source>
</evidence>
<dbReference type="GO" id="GO:0006614">
    <property type="term" value="P:SRP-dependent cotranslational protein targeting to membrane"/>
    <property type="evidence" value="ECO:0007669"/>
    <property type="project" value="UniProtKB-UniRule"/>
</dbReference>
<dbReference type="InterPro" id="IPR047040">
    <property type="entry name" value="FlhF__GTPase_dom"/>
</dbReference>
<evidence type="ECO:0000256" key="12">
    <source>
        <dbReference type="ARBA" id="ARBA00025337"/>
    </source>
</evidence>
<dbReference type="CDD" id="cd17873">
    <property type="entry name" value="FlhF"/>
    <property type="match status" value="1"/>
</dbReference>
<evidence type="ECO:0000256" key="13">
    <source>
        <dbReference type="NCBIfam" id="TIGR03499"/>
    </source>
</evidence>
<evidence type="ECO:0000313" key="16">
    <source>
        <dbReference type="EMBL" id="MSS42987.1"/>
    </source>
</evidence>
<keyword evidence="16" id="KW-0969">Cilium</keyword>
<organism evidence="16 17">
    <name type="scientific">Anaerosalibacter bizertensis</name>
    <dbReference type="NCBI Taxonomy" id="932217"/>
    <lineage>
        <taxon>Bacteria</taxon>
        <taxon>Bacillati</taxon>
        <taxon>Bacillota</taxon>
        <taxon>Tissierellia</taxon>
        <taxon>Tissierellales</taxon>
        <taxon>Sporanaerobacteraceae</taxon>
        <taxon>Anaerosalibacter</taxon>
    </lineage>
</organism>
<proteinExistence type="inferred from homology"/>
<dbReference type="GO" id="GO:0005047">
    <property type="term" value="F:signal recognition particle binding"/>
    <property type="evidence" value="ECO:0007669"/>
    <property type="project" value="TreeGrafter"/>
</dbReference>
<evidence type="ECO:0000256" key="6">
    <source>
        <dbReference type="ARBA" id="ARBA00022741"/>
    </source>
</evidence>
<dbReference type="NCBIfam" id="TIGR03499">
    <property type="entry name" value="FlhF"/>
    <property type="match status" value="1"/>
</dbReference>
<keyword evidence="9" id="KW-0342">GTP-binding</keyword>
<evidence type="ECO:0000256" key="4">
    <source>
        <dbReference type="ARBA" id="ARBA00022448"/>
    </source>
</evidence>
<dbReference type="GO" id="GO:0044781">
    <property type="term" value="P:bacterial-type flagellum organization"/>
    <property type="evidence" value="ECO:0007669"/>
    <property type="project" value="UniProtKB-UniRule"/>
</dbReference>
<evidence type="ECO:0000256" key="3">
    <source>
        <dbReference type="ARBA" id="ARBA00014919"/>
    </source>
</evidence>
<keyword evidence="4" id="KW-0813">Transport</keyword>
<dbReference type="InterPro" id="IPR003593">
    <property type="entry name" value="AAA+_ATPase"/>
</dbReference>
<dbReference type="InterPro" id="IPR020006">
    <property type="entry name" value="FlhF"/>
</dbReference>
<dbReference type="AlphaFoldDB" id="A0A844FG45"/>
<keyword evidence="6" id="KW-0547">Nucleotide-binding</keyword>
<name>A0A844FG45_9FIRM</name>
<sequence>MEVKKYIGEDTQDALAKLKKDLGSEAVILNTRTIRQKGFLGFFKKPVVEIIAAKDNSHKKINKIKREESISGINSELRALRNLVEDMAFKSNNTGQAFNVNLEKYRRILVNNGVNYKVATSIIKTIDEQINIKEKTEKEVKKIIEFNLKESIGRVEPIDIENIPKIIFLIGPTGVGKTTTLAKIAARLIINKNYDIGLITTDTYRIAAVEQLKTYSEILELPVKVVYQSDEMYKAVAEFKNKDIILVDTAGRSHKDEFQMKETKKLIDSVNNKEVFLVLSATTDFITLKSIINQYKFIDDYKIIFTKLDEVNGYGNILNAKFYTDNPLSYFTTGQDVPDDIEKVNVREVVEHLIEEN</sequence>
<dbReference type="Pfam" id="PF00448">
    <property type="entry name" value="SRP54"/>
    <property type="match status" value="1"/>
</dbReference>
<evidence type="ECO:0000256" key="5">
    <source>
        <dbReference type="ARBA" id="ARBA00022475"/>
    </source>
</evidence>
<comment type="caution">
    <text evidence="16">The sequence shown here is derived from an EMBL/GenBank/DDBJ whole genome shotgun (WGS) entry which is preliminary data.</text>
</comment>
<dbReference type="SUPFAM" id="SSF52540">
    <property type="entry name" value="P-loop containing nucleoside triphosphate hydrolases"/>
    <property type="match status" value="1"/>
</dbReference>
<dbReference type="GO" id="GO:0005525">
    <property type="term" value="F:GTP binding"/>
    <property type="evidence" value="ECO:0007669"/>
    <property type="project" value="UniProtKB-UniRule"/>
</dbReference>
<dbReference type="OrthoDB" id="9778554at2"/>
<dbReference type="GO" id="GO:0003924">
    <property type="term" value="F:GTPase activity"/>
    <property type="evidence" value="ECO:0007669"/>
    <property type="project" value="UniProtKB-UniRule"/>
</dbReference>
<feature type="domain" description="AAA+ ATPase" evidence="14">
    <location>
        <begin position="163"/>
        <end position="309"/>
    </location>
</feature>
<evidence type="ECO:0000256" key="7">
    <source>
        <dbReference type="ARBA" id="ARBA00022795"/>
    </source>
</evidence>
<dbReference type="GO" id="GO:0005886">
    <property type="term" value="C:plasma membrane"/>
    <property type="evidence" value="ECO:0007669"/>
    <property type="project" value="UniProtKB-SubCell"/>
</dbReference>
<evidence type="ECO:0000259" key="15">
    <source>
        <dbReference type="SMART" id="SM00962"/>
    </source>
</evidence>
<dbReference type="PANTHER" id="PTHR43134:SF3">
    <property type="entry name" value="FLAGELLAR BIOSYNTHESIS PROTEIN FLHF"/>
    <property type="match status" value="1"/>
</dbReference>
<dbReference type="PANTHER" id="PTHR43134">
    <property type="entry name" value="SIGNAL RECOGNITION PARTICLE RECEPTOR SUBUNIT ALPHA"/>
    <property type="match status" value="1"/>
</dbReference>
<gene>
    <name evidence="16" type="primary">flhF</name>
    <name evidence="16" type="ORF">FYJ27_04465</name>
</gene>
<comment type="subcellular location">
    <subcellularLocation>
        <location evidence="1">Cell membrane</location>
        <topology evidence="1">Peripheral membrane protein</topology>
        <orientation evidence="1">Cytoplasmic side</orientation>
    </subcellularLocation>
</comment>
<accession>A0A844FG45</accession>
<evidence type="ECO:0000256" key="1">
    <source>
        <dbReference type="ARBA" id="ARBA00004413"/>
    </source>
</evidence>
<keyword evidence="10" id="KW-0472">Membrane</keyword>